<dbReference type="NCBIfam" id="TIGR03470">
    <property type="entry name" value="HpnH"/>
    <property type="match status" value="1"/>
</dbReference>
<keyword evidence="3" id="KW-0479">Metal-binding</keyword>
<evidence type="ECO:0000256" key="3">
    <source>
        <dbReference type="ARBA" id="ARBA00022723"/>
    </source>
</evidence>
<name>A0AAU7CBR6_9BACT</name>
<evidence type="ECO:0000259" key="6">
    <source>
        <dbReference type="PROSITE" id="PS51918"/>
    </source>
</evidence>
<keyword evidence="2" id="KW-0949">S-adenosyl-L-methionine</keyword>
<dbReference type="InterPro" id="IPR007197">
    <property type="entry name" value="rSAM"/>
</dbReference>
<dbReference type="Gene3D" id="3.20.20.70">
    <property type="entry name" value="Aldolase class I"/>
    <property type="match status" value="1"/>
</dbReference>
<dbReference type="RefSeq" id="WP_406695425.1">
    <property type="nucleotide sequence ID" value="NZ_CP155447.1"/>
</dbReference>
<gene>
    <name evidence="7" type="primary">hpnH</name>
    <name evidence="7" type="ORF">V5E97_30820</name>
</gene>
<dbReference type="GO" id="GO:0016740">
    <property type="term" value="F:transferase activity"/>
    <property type="evidence" value="ECO:0007669"/>
    <property type="project" value="UniProtKB-KW"/>
</dbReference>
<dbReference type="InterPro" id="IPR058240">
    <property type="entry name" value="rSAM_sf"/>
</dbReference>
<dbReference type="GO" id="GO:0046872">
    <property type="term" value="F:metal ion binding"/>
    <property type="evidence" value="ECO:0007669"/>
    <property type="project" value="UniProtKB-KW"/>
</dbReference>
<evidence type="ECO:0000256" key="4">
    <source>
        <dbReference type="ARBA" id="ARBA00023004"/>
    </source>
</evidence>
<dbReference type="InterPro" id="IPR022563">
    <property type="entry name" value="DUF3463"/>
</dbReference>
<dbReference type="PROSITE" id="PS51918">
    <property type="entry name" value="RADICAL_SAM"/>
    <property type="match status" value="1"/>
</dbReference>
<dbReference type="AlphaFoldDB" id="A0AAU7CBR6"/>
<dbReference type="InterPro" id="IPR050377">
    <property type="entry name" value="Radical_SAM_PqqE_MftC-like"/>
</dbReference>
<evidence type="ECO:0000256" key="2">
    <source>
        <dbReference type="ARBA" id="ARBA00022691"/>
    </source>
</evidence>
<evidence type="ECO:0000256" key="5">
    <source>
        <dbReference type="ARBA" id="ARBA00023014"/>
    </source>
</evidence>
<sequence>MRFPLSMTSTIAGYLVKKKITRTKRFPMVLMLEPLHACNLTCTGCGRIREYESTIKQKLSIQECLDSVDECGAPVVSICGGEPMIYPGIDELVAKILERKKVVYLCTNGMFIRKQIKKFKPSNKFFFNVHLDGMKTTHDIAVEREGVFDSAVDGIKAAKEAGFLVCTNTTVFKETDMAELDELYAFLTSIDVDGFMIAPGYGYSAVADQDMFLTREDIRTKFRAAEAMFRKYKFNTSPIYLEFLQGKREMSCTAWGNPTRNIKGWKGPCYLITDIHHKSFDDLLNKTPWEKYGYGKDPRCENCMVHSGYEASAALGVNSKLGDTFKMIKWQFT</sequence>
<dbReference type="SFLD" id="SFLDF00397">
    <property type="entry name" value="adenosyl-hopene_transferase"/>
    <property type="match status" value="1"/>
</dbReference>
<dbReference type="Pfam" id="PF11946">
    <property type="entry name" value="DUF3463"/>
    <property type="match status" value="1"/>
</dbReference>
<dbReference type="InterPro" id="IPR013785">
    <property type="entry name" value="Aldolase_TIM"/>
</dbReference>
<accession>A0AAU7CBR6</accession>
<proteinExistence type="predicted"/>
<dbReference type="SFLD" id="SFLDS00029">
    <property type="entry name" value="Radical_SAM"/>
    <property type="match status" value="1"/>
</dbReference>
<protein>
    <submittedName>
        <fullName evidence="7">Adenosyl-hopene transferase HpnH</fullName>
    </submittedName>
</protein>
<dbReference type="PANTHER" id="PTHR11228:SF22">
    <property type="entry name" value="PEPTIDE BIOSYNTHESIS PROTEIN YYDG-RELATED"/>
    <property type="match status" value="1"/>
</dbReference>
<dbReference type="Pfam" id="PF04055">
    <property type="entry name" value="Radical_SAM"/>
    <property type="match status" value="1"/>
</dbReference>
<comment type="cofactor">
    <cofactor evidence="1">
        <name>[4Fe-4S] cluster</name>
        <dbReference type="ChEBI" id="CHEBI:49883"/>
    </cofactor>
</comment>
<keyword evidence="7" id="KW-0808">Transferase</keyword>
<reference evidence="7" key="1">
    <citation type="submission" date="2024-05" db="EMBL/GenBank/DDBJ databases">
        <title>Planctomycetes of the genus Singulisphaera possess chitinolytic capabilities.</title>
        <authorList>
            <person name="Ivanova A."/>
        </authorList>
    </citation>
    <scope>NUCLEOTIDE SEQUENCE</scope>
    <source>
        <strain evidence="7">Ch08T</strain>
    </source>
</reference>
<dbReference type="EMBL" id="CP155447">
    <property type="protein sequence ID" value="XBH02684.1"/>
    <property type="molecule type" value="Genomic_DNA"/>
</dbReference>
<dbReference type="SFLD" id="SFLDG01067">
    <property type="entry name" value="SPASM/twitch_domain_containing"/>
    <property type="match status" value="1"/>
</dbReference>
<organism evidence="7">
    <name type="scientific">Singulisphaera sp. Ch08</name>
    <dbReference type="NCBI Taxonomy" id="3120278"/>
    <lineage>
        <taxon>Bacteria</taxon>
        <taxon>Pseudomonadati</taxon>
        <taxon>Planctomycetota</taxon>
        <taxon>Planctomycetia</taxon>
        <taxon>Isosphaerales</taxon>
        <taxon>Isosphaeraceae</taxon>
        <taxon>Singulisphaera</taxon>
    </lineage>
</organism>
<evidence type="ECO:0000313" key="7">
    <source>
        <dbReference type="EMBL" id="XBH02684.1"/>
    </source>
</evidence>
<feature type="domain" description="Radical SAM core" evidence="6">
    <location>
        <begin position="22"/>
        <end position="235"/>
    </location>
</feature>
<dbReference type="SUPFAM" id="SSF102114">
    <property type="entry name" value="Radical SAM enzymes"/>
    <property type="match status" value="1"/>
</dbReference>
<dbReference type="PANTHER" id="PTHR11228">
    <property type="entry name" value="RADICAL SAM DOMAIN PROTEIN"/>
    <property type="match status" value="1"/>
</dbReference>
<keyword evidence="4" id="KW-0408">Iron</keyword>
<dbReference type="CDD" id="cd01335">
    <property type="entry name" value="Radical_SAM"/>
    <property type="match status" value="1"/>
</dbReference>
<evidence type="ECO:0000256" key="1">
    <source>
        <dbReference type="ARBA" id="ARBA00001966"/>
    </source>
</evidence>
<dbReference type="GO" id="GO:0051536">
    <property type="term" value="F:iron-sulfur cluster binding"/>
    <property type="evidence" value="ECO:0007669"/>
    <property type="project" value="UniProtKB-KW"/>
</dbReference>
<dbReference type="InterPro" id="IPR017833">
    <property type="entry name" value="Hopanoid_synth-assoc_rSAM_HpnH"/>
</dbReference>
<keyword evidence="5" id="KW-0411">Iron-sulfur</keyword>